<evidence type="ECO:0000256" key="12">
    <source>
        <dbReference type="RuleBase" id="RU003357"/>
    </source>
</evidence>
<dbReference type="InterPro" id="IPR037066">
    <property type="entry name" value="Plug_dom_sf"/>
</dbReference>
<dbReference type="AlphaFoldDB" id="A0A1Y6CY14"/>
<evidence type="ECO:0000256" key="11">
    <source>
        <dbReference type="PROSITE-ProRule" id="PRU01360"/>
    </source>
</evidence>
<evidence type="ECO:0000259" key="15">
    <source>
        <dbReference type="Pfam" id="PF07715"/>
    </source>
</evidence>
<evidence type="ECO:0000256" key="4">
    <source>
        <dbReference type="ARBA" id="ARBA00022452"/>
    </source>
</evidence>
<dbReference type="Pfam" id="PF07715">
    <property type="entry name" value="Plug"/>
    <property type="match status" value="1"/>
</dbReference>
<keyword evidence="7 12" id="KW-0798">TonB box</keyword>
<evidence type="ECO:0000256" key="9">
    <source>
        <dbReference type="ARBA" id="ARBA00023170"/>
    </source>
</evidence>
<keyword evidence="3 11" id="KW-0813">Transport</keyword>
<keyword evidence="5 11" id="KW-0812">Transmembrane</keyword>
<evidence type="ECO:0000256" key="3">
    <source>
        <dbReference type="ARBA" id="ARBA00022448"/>
    </source>
</evidence>
<dbReference type="EMBL" id="FXAM01000001">
    <property type="protein sequence ID" value="SMF95548.1"/>
    <property type="molecule type" value="Genomic_DNA"/>
</dbReference>
<evidence type="ECO:0000256" key="13">
    <source>
        <dbReference type="SAM" id="SignalP"/>
    </source>
</evidence>
<dbReference type="InterPro" id="IPR012910">
    <property type="entry name" value="Plug_dom"/>
</dbReference>
<dbReference type="GO" id="GO:0009279">
    <property type="term" value="C:cell outer membrane"/>
    <property type="evidence" value="ECO:0007669"/>
    <property type="project" value="UniProtKB-SubCell"/>
</dbReference>
<evidence type="ECO:0000256" key="8">
    <source>
        <dbReference type="ARBA" id="ARBA00023136"/>
    </source>
</evidence>
<keyword evidence="8 11" id="KW-0472">Membrane</keyword>
<keyword evidence="17" id="KW-1185">Reference proteome</keyword>
<organism evidence="16 17">
    <name type="scientific">Methylomagnum ishizawai</name>
    <dbReference type="NCBI Taxonomy" id="1760988"/>
    <lineage>
        <taxon>Bacteria</taxon>
        <taxon>Pseudomonadati</taxon>
        <taxon>Pseudomonadota</taxon>
        <taxon>Gammaproteobacteria</taxon>
        <taxon>Methylococcales</taxon>
        <taxon>Methylococcaceae</taxon>
        <taxon>Methylomagnum</taxon>
    </lineage>
</organism>
<gene>
    <name evidence="16" type="ORF">SAMN02949497_2913</name>
</gene>
<dbReference type="InterPro" id="IPR036942">
    <property type="entry name" value="Beta-barrel_TonB_sf"/>
</dbReference>
<evidence type="ECO:0000256" key="5">
    <source>
        <dbReference type="ARBA" id="ARBA00022692"/>
    </source>
</evidence>
<evidence type="ECO:0000313" key="16">
    <source>
        <dbReference type="EMBL" id="SMF95548.1"/>
    </source>
</evidence>
<feature type="domain" description="TonB-dependent receptor plug" evidence="15">
    <location>
        <begin position="57"/>
        <end position="164"/>
    </location>
</feature>
<evidence type="ECO:0000256" key="1">
    <source>
        <dbReference type="ARBA" id="ARBA00004571"/>
    </source>
</evidence>
<accession>A0A1Y6CY14</accession>
<dbReference type="Gene3D" id="2.170.130.10">
    <property type="entry name" value="TonB-dependent receptor, plug domain"/>
    <property type="match status" value="1"/>
</dbReference>
<dbReference type="InterPro" id="IPR039426">
    <property type="entry name" value="TonB-dep_rcpt-like"/>
</dbReference>
<keyword evidence="4 11" id="KW-1134">Transmembrane beta strand</keyword>
<keyword evidence="6 13" id="KW-0732">Signal</keyword>
<evidence type="ECO:0000256" key="7">
    <source>
        <dbReference type="ARBA" id="ARBA00023077"/>
    </source>
</evidence>
<evidence type="ECO:0000313" key="17">
    <source>
        <dbReference type="Proteomes" id="UP000192923"/>
    </source>
</evidence>
<evidence type="ECO:0000259" key="14">
    <source>
        <dbReference type="Pfam" id="PF00593"/>
    </source>
</evidence>
<evidence type="ECO:0000256" key="10">
    <source>
        <dbReference type="ARBA" id="ARBA00023237"/>
    </source>
</evidence>
<dbReference type="Gene3D" id="2.40.170.20">
    <property type="entry name" value="TonB-dependent receptor, beta-barrel domain"/>
    <property type="match status" value="1"/>
</dbReference>
<proteinExistence type="inferred from homology"/>
<keyword evidence="9" id="KW-0675">Receptor</keyword>
<comment type="subcellular location">
    <subcellularLocation>
        <location evidence="1 11">Cell outer membrane</location>
        <topology evidence="1 11">Multi-pass membrane protein</topology>
    </subcellularLocation>
</comment>
<dbReference type="RefSeq" id="WP_303246064.1">
    <property type="nucleotide sequence ID" value="NZ_FXAM01000001.1"/>
</dbReference>
<dbReference type="GO" id="GO:0044718">
    <property type="term" value="P:siderophore transmembrane transport"/>
    <property type="evidence" value="ECO:0007669"/>
    <property type="project" value="TreeGrafter"/>
</dbReference>
<dbReference type="STRING" id="1760988.SAMN02949497_2913"/>
<dbReference type="GO" id="GO:0015344">
    <property type="term" value="F:siderophore uptake transmembrane transporter activity"/>
    <property type="evidence" value="ECO:0007669"/>
    <property type="project" value="TreeGrafter"/>
</dbReference>
<feature type="chain" id="PRO_5012328391" evidence="13">
    <location>
        <begin position="25"/>
        <end position="706"/>
    </location>
</feature>
<evidence type="ECO:0000256" key="6">
    <source>
        <dbReference type="ARBA" id="ARBA00022729"/>
    </source>
</evidence>
<keyword evidence="10 11" id="KW-0998">Cell outer membrane</keyword>
<dbReference type="PANTHER" id="PTHR30069:SF29">
    <property type="entry name" value="HEMOGLOBIN AND HEMOGLOBIN-HAPTOGLOBIN-BINDING PROTEIN 1-RELATED"/>
    <property type="match status" value="1"/>
</dbReference>
<protein>
    <submittedName>
        <fullName evidence="16">Iron complex outermembrane recepter protein</fullName>
    </submittedName>
</protein>
<dbReference type="InterPro" id="IPR000531">
    <property type="entry name" value="Beta-barrel_TonB"/>
</dbReference>
<comment type="similarity">
    <text evidence="2">Belongs to the TonB-dependent receptor family. Hemoglobin/haptoglobin binding protein subfamily.</text>
</comment>
<sequence>MTTLMHRLLPALLCLVLLPPPAGAADLGEEDEKTLRQVYGGEDMITIATGNKQHIATAPAVTTVITAADIKAMGATDIDEVLEAVPGLHVARSNFGNPIYTIRGVYSLQNPQVLVLVNGIPITNLFVGDRNQIWGGMPVQAIAQVEVIRGPGSALYGSDAFAGVINIITKTKEDIKGTEIGGRVGSFDTYDGWALHGDTWAGFDVAAMVEFHDTQGQRQTVASDAQSYFDQRGNTLASLAPGPMNLQRQNLDARLDLARGYWRVRGGLQHRANSGTAAGLSQALDPSGRFSSDRWNADITYHNPEFTEHWDVTAQASYFDTSQQVSDNVYLYPKGATFPTGSFADGVIGNPEVFERHTRSSLSGFYSGFDRHILRLGLGFNYLSIYDVRESKNYTIVSPGIPSPLGGLVDVSNTSDVFLKKGSRTDTFIFLQDEWRFSNDWQLTTGVRYDYYSDFGNTVNPRLALVWETRQDLTSKLLYGRSFRAPSFAETRNINNPVDLGNPHLKPETMNTIELAFDYHPTDKLRFGFNLFNYWWSDIIRFVPDPGGGTSTAQNAGRQTSHGLELEADWQATEDFKLTGWYAYQHSIDESTHHDPGYAPHHQLYLRGDWEFLPNWHLNPQVKWILDRERAADDNRPPIPDYSLVDLTLRRKYLMDHWEIAFSVRNLFDSDAREPSPAGSSGNPAFIPYDLPLAGRNFYGEIRFEF</sequence>
<name>A0A1Y6CY14_9GAMM</name>
<dbReference type="PANTHER" id="PTHR30069">
    <property type="entry name" value="TONB-DEPENDENT OUTER MEMBRANE RECEPTOR"/>
    <property type="match status" value="1"/>
</dbReference>
<dbReference type="Proteomes" id="UP000192923">
    <property type="component" value="Unassembled WGS sequence"/>
</dbReference>
<dbReference type="Pfam" id="PF00593">
    <property type="entry name" value="TonB_dep_Rec_b-barrel"/>
    <property type="match status" value="1"/>
</dbReference>
<dbReference type="CDD" id="cd01347">
    <property type="entry name" value="ligand_gated_channel"/>
    <property type="match status" value="1"/>
</dbReference>
<dbReference type="SUPFAM" id="SSF56935">
    <property type="entry name" value="Porins"/>
    <property type="match status" value="1"/>
</dbReference>
<evidence type="ECO:0000256" key="2">
    <source>
        <dbReference type="ARBA" id="ARBA00008143"/>
    </source>
</evidence>
<feature type="signal peptide" evidence="13">
    <location>
        <begin position="1"/>
        <end position="24"/>
    </location>
</feature>
<feature type="domain" description="TonB-dependent receptor-like beta-barrel" evidence="14">
    <location>
        <begin position="254"/>
        <end position="667"/>
    </location>
</feature>
<dbReference type="PROSITE" id="PS52016">
    <property type="entry name" value="TONB_DEPENDENT_REC_3"/>
    <property type="match status" value="1"/>
</dbReference>
<reference evidence="16 17" key="1">
    <citation type="submission" date="2016-12" db="EMBL/GenBank/DDBJ databases">
        <authorList>
            <person name="Song W.-J."/>
            <person name="Kurnit D.M."/>
        </authorList>
    </citation>
    <scope>NUCLEOTIDE SEQUENCE [LARGE SCALE GENOMIC DNA]</scope>
    <source>
        <strain evidence="16 17">175</strain>
    </source>
</reference>